<dbReference type="PROSITE" id="PS51257">
    <property type="entry name" value="PROKAR_LIPOPROTEIN"/>
    <property type="match status" value="1"/>
</dbReference>
<keyword evidence="7" id="KW-0732">Signal</keyword>
<dbReference type="Pfam" id="PF00254">
    <property type="entry name" value="FKBP_C"/>
    <property type="match status" value="1"/>
</dbReference>
<dbReference type="AlphaFoldDB" id="A0A1T4V657"/>
<feature type="domain" description="PPIase FKBP-type" evidence="8">
    <location>
        <begin position="168"/>
        <end position="251"/>
    </location>
</feature>
<proteinExistence type="inferred from homology"/>
<dbReference type="GO" id="GO:0006457">
    <property type="term" value="P:protein folding"/>
    <property type="evidence" value="ECO:0007669"/>
    <property type="project" value="InterPro"/>
</dbReference>
<dbReference type="GO" id="GO:0003755">
    <property type="term" value="F:peptidyl-prolyl cis-trans isomerase activity"/>
    <property type="evidence" value="ECO:0007669"/>
    <property type="project" value="UniProtKB-UniRule"/>
</dbReference>
<dbReference type="SUPFAM" id="SSF54534">
    <property type="entry name" value="FKBP-like"/>
    <property type="match status" value="1"/>
</dbReference>
<gene>
    <name evidence="9" type="ORF">SAMN02745213_00868</name>
</gene>
<dbReference type="PROSITE" id="PS50059">
    <property type="entry name" value="FKBP_PPIASE"/>
    <property type="match status" value="1"/>
</dbReference>
<feature type="signal peptide" evidence="7">
    <location>
        <begin position="1"/>
        <end position="23"/>
    </location>
</feature>
<evidence type="ECO:0000313" key="9">
    <source>
        <dbReference type="EMBL" id="SKA60322.1"/>
    </source>
</evidence>
<dbReference type="EMBL" id="FUXX01000010">
    <property type="protein sequence ID" value="SKA60322.1"/>
    <property type="molecule type" value="Genomic_DNA"/>
</dbReference>
<dbReference type="Gene3D" id="3.10.50.40">
    <property type="match status" value="1"/>
</dbReference>
<dbReference type="InterPro" id="IPR001179">
    <property type="entry name" value="PPIase_FKBP_dom"/>
</dbReference>
<evidence type="ECO:0000256" key="7">
    <source>
        <dbReference type="SAM" id="SignalP"/>
    </source>
</evidence>
<dbReference type="EC" id="5.2.1.8" evidence="6"/>
<dbReference type="Pfam" id="PF01346">
    <property type="entry name" value="FKBP_N"/>
    <property type="match status" value="1"/>
</dbReference>
<dbReference type="InterPro" id="IPR036944">
    <property type="entry name" value="PPIase_FKBP_N_sf"/>
</dbReference>
<keyword evidence="3 5" id="KW-0697">Rotamase</keyword>
<evidence type="ECO:0000256" key="3">
    <source>
        <dbReference type="ARBA" id="ARBA00023110"/>
    </source>
</evidence>
<dbReference type="STRING" id="83771.SAMN02910357_02433"/>
<evidence type="ECO:0000256" key="6">
    <source>
        <dbReference type="RuleBase" id="RU003915"/>
    </source>
</evidence>
<comment type="catalytic activity">
    <reaction evidence="1 5 6">
        <text>[protein]-peptidylproline (omega=180) = [protein]-peptidylproline (omega=0)</text>
        <dbReference type="Rhea" id="RHEA:16237"/>
        <dbReference type="Rhea" id="RHEA-COMP:10747"/>
        <dbReference type="Rhea" id="RHEA-COMP:10748"/>
        <dbReference type="ChEBI" id="CHEBI:83833"/>
        <dbReference type="ChEBI" id="CHEBI:83834"/>
        <dbReference type="EC" id="5.2.1.8"/>
    </reaction>
</comment>
<comment type="similarity">
    <text evidence="2 6">Belongs to the FKBP-type PPIase family.</text>
</comment>
<dbReference type="RefSeq" id="WP_031491082.1">
    <property type="nucleotide sequence ID" value="NZ_FUXX01000010.1"/>
</dbReference>
<evidence type="ECO:0000313" key="10">
    <source>
        <dbReference type="Proteomes" id="UP000242432"/>
    </source>
</evidence>
<dbReference type="InterPro" id="IPR000774">
    <property type="entry name" value="PPIase_FKBP_N"/>
</dbReference>
<organism evidence="9 10">
    <name type="scientific">Succinivibrio dextrinosolvens DSM 3072</name>
    <dbReference type="NCBI Taxonomy" id="1123324"/>
    <lineage>
        <taxon>Bacteria</taxon>
        <taxon>Pseudomonadati</taxon>
        <taxon>Pseudomonadota</taxon>
        <taxon>Gammaproteobacteria</taxon>
        <taxon>Aeromonadales</taxon>
        <taxon>Succinivibrionaceae</taxon>
        <taxon>Succinivibrio</taxon>
    </lineage>
</organism>
<accession>A0A1T4V657</accession>
<dbReference type="Gene3D" id="1.10.287.460">
    <property type="entry name" value="Peptidyl-prolyl cis-trans isomerase, FKBP-type, N-terminal domain"/>
    <property type="match status" value="1"/>
</dbReference>
<evidence type="ECO:0000256" key="4">
    <source>
        <dbReference type="ARBA" id="ARBA00023235"/>
    </source>
</evidence>
<reference evidence="10" key="1">
    <citation type="submission" date="2017-02" db="EMBL/GenBank/DDBJ databases">
        <authorList>
            <person name="Varghese N."/>
            <person name="Submissions S."/>
        </authorList>
    </citation>
    <scope>NUCLEOTIDE SEQUENCE [LARGE SCALE GENOMIC DNA]</scope>
    <source>
        <strain evidence="10">DSM 3072</strain>
    </source>
</reference>
<evidence type="ECO:0000256" key="2">
    <source>
        <dbReference type="ARBA" id="ARBA00006577"/>
    </source>
</evidence>
<dbReference type="PANTHER" id="PTHR43811">
    <property type="entry name" value="FKBP-TYPE PEPTIDYL-PROLYL CIS-TRANS ISOMERASE FKPA"/>
    <property type="match status" value="1"/>
</dbReference>
<dbReference type="Proteomes" id="UP000242432">
    <property type="component" value="Unassembled WGS sequence"/>
</dbReference>
<evidence type="ECO:0000256" key="1">
    <source>
        <dbReference type="ARBA" id="ARBA00000971"/>
    </source>
</evidence>
<name>A0A1T4V657_9GAMM</name>
<feature type="chain" id="PRO_5010541857" description="Peptidyl-prolyl cis-trans isomerase" evidence="7">
    <location>
        <begin position="24"/>
        <end position="260"/>
    </location>
</feature>
<dbReference type="PANTHER" id="PTHR43811:SF23">
    <property type="entry name" value="FKBP-TYPE 22 KDA PEPTIDYL-PROLYL CIS-TRANS ISOMERASE"/>
    <property type="match status" value="1"/>
</dbReference>
<evidence type="ECO:0000259" key="8">
    <source>
        <dbReference type="PROSITE" id="PS50059"/>
    </source>
</evidence>
<dbReference type="InterPro" id="IPR046357">
    <property type="entry name" value="PPIase_dom_sf"/>
</dbReference>
<keyword evidence="4 5" id="KW-0413">Isomerase</keyword>
<protein>
    <recommendedName>
        <fullName evidence="6">Peptidyl-prolyl cis-trans isomerase</fullName>
        <ecNumber evidence="6">5.2.1.8</ecNumber>
    </recommendedName>
</protein>
<keyword evidence="10" id="KW-1185">Reference proteome</keyword>
<evidence type="ECO:0000256" key="5">
    <source>
        <dbReference type="PROSITE-ProRule" id="PRU00277"/>
    </source>
</evidence>
<sequence length="260" mass="28137">MNKLFAKTAIATIVAASVLTLSACDHKYQLGGNSQAQASNVLTSNSTFEQKAAYAIGASLGEYVSQMKKNQEQLIGEIPSDVVIAGFTDGVHSVSSLKREEIENILKDLDKKIQEKIEVETKKASEDNLKAGKAFLDSNAKKEGVVTTKSGLQYKVIKQGEGPKAVKGDIISVTYKGSTIDGNVFDEQTKPVDFPLDNMIPGWIEGLQLMNVGSEYELYIPSALGYGENAVGQFIKPNSVLVFNVKLVGIKKADEKKDNK</sequence>